<reference evidence="8" key="1">
    <citation type="submission" date="2023-06" db="EMBL/GenBank/DDBJ databases">
        <authorList>
            <person name="Kurt Z."/>
        </authorList>
    </citation>
    <scope>NUCLEOTIDE SEQUENCE</scope>
</reference>
<evidence type="ECO:0000313" key="9">
    <source>
        <dbReference type="EMBL" id="CAL6016501.1"/>
    </source>
</evidence>
<comment type="caution">
    <text evidence="8">The sequence shown here is derived from an EMBL/GenBank/DDBJ whole genome shotgun (WGS) entry which is preliminary data.</text>
</comment>
<keyword evidence="3 5" id="KW-0862">Zinc</keyword>
<dbReference type="GO" id="GO:0061630">
    <property type="term" value="F:ubiquitin protein ligase activity"/>
    <property type="evidence" value="ECO:0007669"/>
    <property type="project" value="UniProtKB-UniRule"/>
</dbReference>
<protein>
    <recommendedName>
        <fullName evidence="5">E3 ubiquitin-protein ligase</fullName>
        <ecNumber evidence="5">2.3.2.27</ecNumber>
    </recommendedName>
</protein>
<comment type="function">
    <text evidence="5">Ubiquitin ligase protein which is a component of the N-end rule pathway. Recognizes and binds to proteins bearing specific N-terminal residues that are destabilizing according to the N-end rule, leading to their ubiquitination and subsequent degradation.</text>
</comment>
<feature type="zinc finger region" description="UBR-type" evidence="4">
    <location>
        <begin position="33"/>
        <end position="103"/>
    </location>
</feature>
<comment type="similarity">
    <text evidence="5">Belongs to the E3 ubiquitin-protein ligase UBR1-like family.</text>
</comment>
<keyword evidence="10" id="KW-1185">Reference proteome</keyword>
<evidence type="ECO:0000256" key="5">
    <source>
        <dbReference type="RuleBase" id="RU366018"/>
    </source>
</evidence>
<name>A0AA86UNZ1_9EUKA</name>
<keyword evidence="2 5" id="KW-0863">Zinc-finger</keyword>
<dbReference type="GO" id="GO:0071596">
    <property type="term" value="P:ubiquitin-dependent protein catabolic process via the N-end rule pathway"/>
    <property type="evidence" value="ECO:0007669"/>
    <property type="project" value="UniProtKB-UniRule"/>
</dbReference>
<keyword evidence="6" id="KW-0175">Coiled coil</keyword>
<evidence type="ECO:0000259" key="7">
    <source>
        <dbReference type="PROSITE" id="PS51157"/>
    </source>
</evidence>
<feature type="coiled-coil region" evidence="6">
    <location>
        <begin position="1124"/>
        <end position="1151"/>
    </location>
</feature>
<evidence type="ECO:0000313" key="8">
    <source>
        <dbReference type="EMBL" id="CAI9958781.1"/>
    </source>
</evidence>
<evidence type="ECO:0000256" key="1">
    <source>
        <dbReference type="ARBA" id="ARBA00022723"/>
    </source>
</evidence>
<dbReference type="CDD" id="cd19670">
    <property type="entry name" value="UBR-box_UBR1_2_3"/>
    <property type="match status" value="1"/>
</dbReference>
<accession>A0AA86UNZ1</accession>
<sequence length="1154" mass="133983">MNILEYFESITKRNPNKEIIKQFAEKQHKVQKQVCCKNINEHQIGFSCYSCTDDPCVIYCSKCFLNSNHDGHRWEAKKDNRGQCDCGDIVAIQPSAFCTTHQIQQQRTIISNTDNLETVLEELWFFVNQETHEEDVLEIIADSEALTHIVSVLCLISDEIITVQELMKSITSNNYEIFYKQPKQLSCNSLFSRQLRKKQSIKLQLYAEILPSDQFFKIYSFRQIGLYVNTIIETSNDNIIDSMIQIMNEPLGLFYAGKWGTLDAINQGIYDFTTKNHNNGKQIVVDQLQQTVDSIIAFQRFSFIKTFTAMHSILYDSDSYFENIQNIQYTLVKSYALDPNAKYENGHQILNNYTIFSQLLVYMCLPNYEIFNWLDLKHAEEKDAELLCVAHTQKSKRIDKLFTTDNIDFHVQMVVKLLKSALQQEERDEVFNFAPLCVPQLYLCSVSRIYKVSIQVLVNKVHQSFSDIPLNDLLKKMVRQLIIAQKWHILIDQHKIFKQNLADFQQSKQFFDQIMGCLFLRYQQIFIIQCLLPLIDDWYPFIQAIFDNDQEALLNFISLVIYLPLNVNQTDQLKFLLSSTFTEIVTLQFLYDSSLNQIFSKNQICQVCDDIFTSKQLLPLQNEKLELKTLEFVEPMFASNLEAFYQNVNVLPERVTNNAVNPLCSSLFNFKFLQNLGAEVIIKFKKNEVSVSSCMSALRILDCCGLNIQSEFLEINNPKISQLYKVQPINNQNMSAAKRKMMLFQNRKVDNESESVLLQQFKTEEGKQNECGNDECVICHMPIEEIYYVPLQTSLHVNVDNHLHQCGELVQINKICPHKHHLTCILESEEHVCSICKMEFQQVLMQLTNTQTKYYDFNDSSIPAVKNEHLIQRSEGGMNSIFQHISYIEYLLKVQQIDIQSQQFTEILSNVISIIKSFLVVVKINKQLIPSSHLKIIKLASYDVFQMHLLDQIDFTSFTQILSTLFEKKQFFTTKLNLNTHNLFRQMLTKPPHCQCKQKVVNLQSKDAITTQCLACGCFTHGQCLSLIEGFFVCPKCNSNLGQLFLERNVIAKSSTIVYKGLYQTKFGENSESIYGEELHLKEKNIDYLAFLLATNTFSKIVDVHDIKYLCEIFPVTQVQQMDLSRLVAENRITEEQIEMLFDEAEELEESEED</sequence>
<dbReference type="AlphaFoldDB" id="A0AA86UNZ1"/>
<dbReference type="InterPro" id="IPR039164">
    <property type="entry name" value="UBR1-like"/>
</dbReference>
<dbReference type="InterPro" id="IPR003126">
    <property type="entry name" value="Znf_UBR"/>
</dbReference>
<dbReference type="Gene3D" id="2.10.110.30">
    <property type="match status" value="1"/>
</dbReference>
<dbReference type="EMBL" id="CATOUU010000909">
    <property type="protein sequence ID" value="CAI9958781.1"/>
    <property type="molecule type" value="Genomic_DNA"/>
</dbReference>
<dbReference type="EMBL" id="CAXDID020000076">
    <property type="protein sequence ID" value="CAL6016501.1"/>
    <property type="molecule type" value="Genomic_DNA"/>
</dbReference>
<keyword evidence="5" id="KW-0808">Transferase</keyword>
<evidence type="ECO:0000313" key="10">
    <source>
        <dbReference type="Proteomes" id="UP001642409"/>
    </source>
</evidence>
<dbReference type="GO" id="GO:0016567">
    <property type="term" value="P:protein ubiquitination"/>
    <property type="evidence" value="ECO:0007669"/>
    <property type="project" value="UniProtKB-UniRule"/>
</dbReference>
<evidence type="ECO:0000256" key="2">
    <source>
        <dbReference type="ARBA" id="ARBA00022771"/>
    </source>
</evidence>
<comment type="catalytic activity">
    <reaction evidence="5">
        <text>S-ubiquitinyl-[E2 ubiquitin-conjugating enzyme]-L-cysteine + [acceptor protein]-L-lysine = [E2 ubiquitin-conjugating enzyme]-L-cysteine + N(6)-ubiquitinyl-[acceptor protein]-L-lysine.</text>
        <dbReference type="EC" id="2.3.2.27"/>
    </reaction>
</comment>
<proteinExistence type="inferred from homology"/>
<reference evidence="9 10" key="2">
    <citation type="submission" date="2024-07" db="EMBL/GenBank/DDBJ databases">
        <authorList>
            <person name="Akdeniz Z."/>
        </authorList>
    </citation>
    <scope>NUCLEOTIDE SEQUENCE [LARGE SCALE GENOMIC DNA]</scope>
</reference>
<dbReference type="SMART" id="SM00396">
    <property type="entry name" value="ZnF_UBR1"/>
    <property type="match status" value="1"/>
</dbReference>
<dbReference type="Pfam" id="PF02207">
    <property type="entry name" value="zf-UBR"/>
    <property type="match status" value="1"/>
</dbReference>
<gene>
    <name evidence="9" type="ORF">HINF_LOCUS25539</name>
    <name evidence="8" type="ORF">HINF_LOCUS46426</name>
</gene>
<dbReference type="GO" id="GO:0000151">
    <property type="term" value="C:ubiquitin ligase complex"/>
    <property type="evidence" value="ECO:0007669"/>
    <property type="project" value="TreeGrafter"/>
</dbReference>
<comment type="pathway">
    <text evidence="5">Protein modification; protein ubiquitination.</text>
</comment>
<dbReference type="EC" id="2.3.2.27" evidence="5"/>
<organism evidence="8">
    <name type="scientific">Hexamita inflata</name>
    <dbReference type="NCBI Taxonomy" id="28002"/>
    <lineage>
        <taxon>Eukaryota</taxon>
        <taxon>Metamonada</taxon>
        <taxon>Diplomonadida</taxon>
        <taxon>Hexamitidae</taxon>
        <taxon>Hexamitinae</taxon>
        <taxon>Hexamita</taxon>
    </lineage>
</organism>
<dbReference type="Proteomes" id="UP001642409">
    <property type="component" value="Unassembled WGS sequence"/>
</dbReference>
<keyword evidence="1 5" id="KW-0479">Metal-binding</keyword>
<dbReference type="PANTHER" id="PTHR21497:SF24">
    <property type="entry name" value="E3 UBIQUITIN-PROTEIN LIGASE UBR1"/>
    <property type="match status" value="1"/>
</dbReference>
<evidence type="ECO:0000256" key="3">
    <source>
        <dbReference type="ARBA" id="ARBA00022833"/>
    </source>
</evidence>
<evidence type="ECO:0000256" key="6">
    <source>
        <dbReference type="SAM" id="Coils"/>
    </source>
</evidence>
<dbReference type="PANTHER" id="PTHR21497">
    <property type="entry name" value="UBIQUITIN LIGASE E3 ALPHA-RELATED"/>
    <property type="match status" value="1"/>
</dbReference>
<keyword evidence="5" id="KW-0833">Ubl conjugation pathway</keyword>
<evidence type="ECO:0000256" key="4">
    <source>
        <dbReference type="PROSITE-ProRule" id="PRU00508"/>
    </source>
</evidence>
<dbReference type="PROSITE" id="PS51157">
    <property type="entry name" value="ZF_UBR"/>
    <property type="match status" value="1"/>
</dbReference>
<dbReference type="GO" id="GO:0005737">
    <property type="term" value="C:cytoplasm"/>
    <property type="evidence" value="ECO:0007669"/>
    <property type="project" value="TreeGrafter"/>
</dbReference>
<dbReference type="GO" id="GO:0008270">
    <property type="term" value="F:zinc ion binding"/>
    <property type="evidence" value="ECO:0007669"/>
    <property type="project" value="UniProtKB-UniRule"/>
</dbReference>
<feature type="domain" description="UBR-type" evidence="7">
    <location>
        <begin position="33"/>
        <end position="103"/>
    </location>
</feature>